<comment type="subcellular location">
    <subcellularLocation>
        <location evidence="1 17">Membrane</location>
        <topology evidence="1 17">Single-pass type I membrane protein</topology>
    </subcellularLocation>
</comment>
<feature type="repeat" description="FG-GAP" evidence="16">
    <location>
        <begin position="180"/>
        <end position="241"/>
    </location>
</feature>
<keyword evidence="4 17" id="KW-0812">Transmembrane</keyword>
<keyword evidence="6" id="KW-0732">Signal</keyword>
<keyword evidence="11 17" id="KW-0401">Integrin</keyword>
<dbReference type="Pfam" id="PF01839">
    <property type="entry name" value="FG-GAP"/>
    <property type="match status" value="2"/>
</dbReference>
<evidence type="ECO:0000256" key="16">
    <source>
        <dbReference type="PROSITE-ProRule" id="PRU00803"/>
    </source>
</evidence>
<dbReference type="InterPro" id="IPR048285">
    <property type="entry name" value="Integrin_alpha_Ig-like_2"/>
</dbReference>
<keyword evidence="14 17" id="KW-0675">Receptor</keyword>
<evidence type="ECO:0000256" key="11">
    <source>
        <dbReference type="ARBA" id="ARBA00023037"/>
    </source>
</evidence>
<evidence type="ECO:0000313" key="23">
    <source>
        <dbReference type="Proteomes" id="UP000527355"/>
    </source>
</evidence>
<comment type="similarity">
    <text evidence="2 17">Belongs to the integrin alpha chain family.</text>
</comment>
<dbReference type="PRINTS" id="PR01185">
    <property type="entry name" value="INTEGRINA"/>
</dbReference>
<dbReference type="FunFam" id="2.130.10.130:FF:000003">
    <property type="entry name" value="Integrin alpha V"/>
    <property type="match status" value="1"/>
</dbReference>
<dbReference type="PANTHER" id="PTHR23220">
    <property type="entry name" value="INTEGRIN ALPHA"/>
    <property type="match status" value="1"/>
</dbReference>
<dbReference type="GO" id="GO:0001525">
    <property type="term" value="P:angiogenesis"/>
    <property type="evidence" value="ECO:0007669"/>
    <property type="project" value="TreeGrafter"/>
</dbReference>
<dbReference type="InterPro" id="IPR032695">
    <property type="entry name" value="Integrin_dom_sf"/>
</dbReference>
<dbReference type="PROSITE" id="PS00242">
    <property type="entry name" value="INTEGRIN_ALPHA"/>
    <property type="match status" value="1"/>
</dbReference>
<dbReference type="GO" id="GO:0008305">
    <property type="term" value="C:integrin complex"/>
    <property type="evidence" value="ECO:0007669"/>
    <property type="project" value="InterPro"/>
</dbReference>
<dbReference type="InterPro" id="IPR013649">
    <property type="entry name" value="Integrin_alpha_Ig-like_1"/>
</dbReference>
<keyword evidence="10 17" id="KW-1133">Transmembrane helix</keyword>
<sequence length="1103" mass="119860">MPPRPPPWRAGGGLSREFGKLLPALSHSPLGGLGSGSGSVAPGQGRAGAMGSRTPGSPLHAVQPRWGPRHRSAPLPLLLPLLLLLLPPTPRVGGFNLDSEAPAVLSGPPGSFFGFSVEFYRPGTDGVSVLVGAPKANTSQPGVLQGGAVYLCPWGTSLAPCTPIEFDSKGSRILESSLSNPEREEPVEFKSFQWFGATVRAHGSSILACAPLYSWRTEKEPLSDPVGTCYLSTDNFTRILEYAPCRSDFSWAAGQGYCQGGFSAEFTKTGRVVLGGPGSYFWQGQILSATQEQIAGSYYPEYLINLVQGQLQTRQASSFYDDSYLGYSVAVGEFSGDDTEDFVAGVPKGNLTYGYVTILNGSDIRSLYNFSGEQMASYYGYAVAATDLNGDGLDDLLVGAPLLMERTADGRLQEVGRVYIYLQQPAGMEPTPTLTLTGHDEFGRFGSSLTPLGDLDQDGYNDVAIGAPFGGETQQGVVFVFPGGPVGLGSKPSQVLLPLWATGHTPDFFGSALRGGRDLDGNGYPDLIVGSFGVDKAVVYRGRPIVSASASLTIFPAMFNPEERSCSLEGNPVACINLSFCLNASGKHVPDSIGFTVELQLDWQKQKGGVRRALFLASRQATLTQTLLIQNGAREDCREMKIYLRNESEFRDKLSPIHIALNFSLDPQAPVDSHGLRPVLHYQSKSRIEDKAQILLDCGEDNICVPDLQLEVFGEQNHVYLGDKNALNLTFHAQNVGEGGAYEAELRVTAPPEAEYSGLVRHPGNFSSLSCDYFAVNQSRLLVCDLGNPMKAGASLWSGLRFTVPHLRDTKKTIQFDFQILSKNLNNSQSEVVSFRLSVEAQAQVSLNGVSKPEAVLFPVSAWHPPDQPQKEGDLGPAVHHVYELINWGPSSISRGVLELSCPQSLEGQQLLYMTRFTGLSNCTSSHPPNSEHLELDPEGSQNHRLQRREAPGQSPASGPQVLKCPEAECFRLRCELGPLHRQESRSLQLHFRVRAKTFLQREHQPFSLQCEAVYEALKMPYRILPRQLPRKELLVATAVQWTKAEGGHGVPLWIIILAILIGLLLLGLLIYILYKLGFFKRSLPYGTAMEKAQLKPPATSDA</sequence>
<keyword evidence="15" id="KW-0325">Glycoprotein</keyword>
<dbReference type="Pfam" id="PF08441">
    <property type="entry name" value="Integrin_A_Ig_1"/>
    <property type="match status" value="1"/>
</dbReference>
<dbReference type="GO" id="GO:0098609">
    <property type="term" value="P:cell-cell adhesion"/>
    <property type="evidence" value="ECO:0007669"/>
    <property type="project" value="TreeGrafter"/>
</dbReference>
<dbReference type="InterPro" id="IPR013517">
    <property type="entry name" value="FG-GAP"/>
</dbReference>
<evidence type="ECO:0000256" key="8">
    <source>
        <dbReference type="ARBA" id="ARBA00022837"/>
    </source>
</evidence>
<dbReference type="InterPro" id="IPR028994">
    <property type="entry name" value="Integrin_alpha_N"/>
</dbReference>
<feature type="domain" description="Integrin alpha second immunoglobulin-like" evidence="20">
    <location>
        <begin position="698"/>
        <end position="839"/>
    </location>
</feature>
<keyword evidence="7" id="KW-0677">Repeat</keyword>
<evidence type="ECO:0000256" key="5">
    <source>
        <dbReference type="ARBA" id="ARBA00022723"/>
    </source>
</evidence>
<dbReference type="Proteomes" id="UP000527355">
    <property type="component" value="Unassembled WGS sequence"/>
</dbReference>
<evidence type="ECO:0000256" key="10">
    <source>
        <dbReference type="ARBA" id="ARBA00022989"/>
    </source>
</evidence>
<proteinExistence type="inferred from homology"/>
<evidence type="ECO:0000256" key="3">
    <source>
        <dbReference type="ARBA" id="ARBA00022685"/>
    </source>
</evidence>
<feature type="repeat" description="FG-GAP" evidence="16">
    <location>
        <begin position="494"/>
        <end position="557"/>
    </location>
</feature>
<dbReference type="InterPro" id="IPR018184">
    <property type="entry name" value="Integrin_alpha_C_CS"/>
</dbReference>
<evidence type="ECO:0000313" key="22">
    <source>
        <dbReference type="EMBL" id="KAF6368768.1"/>
    </source>
</evidence>
<gene>
    <name evidence="22" type="ORF">mMyoMyo1_006986</name>
</gene>
<dbReference type="SUPFAM" id="SSF69179">
    <property type="entry name" value="Integrin domains"/>
    <property type="match status" value="3"/>
</dbReference>
<dbReference type="GO" id="GO:0009897">
    <property type="term" value="C:external side of plasma membrane"/>
    <property type="evidence" value="ECO:0007669"/>
    <property type="project" value="TreeGrafter"/>
</dbReference>
<evidence type="ECO:0000256" key="6">
    <source>
        <dbReference type="ARBA" id="ARBA00022729"/>
    </source>
</evidence>
<evidence type="ECO:0000256" key="17">
    <source>
        <dbReference type="RuleBase" id="RU003762"/>
    </source>
</evidence>
<dbReference type="GO" id="GO:0046872">
    <property type="term" value="F:metal ion binding"/>
    <property type="evidence" value="ECO:0007669"/>
    <property type="project" value="UniProtKB-KW"/>
</dbReference>
<evidence type="ECO:0000259" key="19">
    <source>
        <dbReference type="Pfam" id="PF08441"/>
    </source>
</evidence>
<dbReference type="FunFam" id="2.60.40.1510:FF:000001">
    <property type="entry name" value="Integrin alpha V"/>
    <property type="match status" value="1"/>
</dbReference>
<keyword evidence="8" id="KW-0106">Calcium</keyword>
<name>A0A7J7Z3V6_MYOMY</name>
<feature type="repeat" description="FG-GAP" evidence="16">
    <location>
        <begin position="365"/>
        <end position="430"/>
    </location>
</feature>
<evidence type="ECO:0000259" key="20">
    <source>
        <dbReference type="Pfam" id="PF20805"/>
    </source>
</evidence>
<feature type="transmembrane region" description="Helical" evidence="17">
    <location>
        <begin position="1053"/>
        <end position="1075"/>
    </location>
</feature>
<dbReference type="InterPro" id="IPR000413">
    <property type="entry name" value="Integrin_alpha"/>
</dbReference>
<dbReference type="Gene3D" id="1.20.5.930">
    <property type="entry name" value="Bicelle-embedded integrin alpha(iib) transmembrane segment"/>
    <property type="match status" value="1"/>
</dbReference>
<evidence type="ECO:0000256" key="1">
    <source>
        <dbReference type="ARBA" id="ARBA00004479"/>
    </source>
</evidence>
<dbReference type="EMBL" id="JABWUV010000003">
    <property type="protein sequence ID" value="KAF6368768.1"/>
    <property type="molecule type" value="Genomic_DNA"/>
</dbReference>
<evidence type="ECO:0000256" key="9">
    <source>
        <dbReference type="ARBA" id="ARBA00022889"/>
    </source>
</evidence>
<evidence type="ECO:0000256" key="13">
    <source>
        <dbReference type="ARBA" id="ARBA00023157"/>
    </source>
</evidence>
<feature type="region of interest" description="Disordered" evidence="18">
    <location>
        <begin position="33"/>
        <end position="67"/>
    </location>
</feature>
<feature type="region of interest" description="Disordered" evidence="18">
    <location>
        <begin position="924"/>
        <end position="961"/>
    </location>
</feature>
<accession>A0A7J7Z3V6</accession>
<evidence type="ECO:0000256" key="14">
    <source>
        <dbReference type="ARBA" id="ARBA00023170"/>
    </source>
</evidence>
<feature type="repeat" description="FG-GAP" evidence="16">
    <location>
        <begin position="431"/>
        <end position="490"/>
    </location>
</feature>
<dbReference type="Pfam" id="PF20806">
    <property type="entry name" value="Integrin_A_Ig_3"/>
    <property type="match status" value="1"/>
</dbReference>
<dbReference type="Pfam" id="PF20805">
    <property type="entry name" value="Integrin_A_Ig_2"/>
    <property type="match status" value="1"/>
</dbReference>
<dbReference type="Gene3D" id="2.60.40.1460">
    <property type="entry name" value="Integrin domains. Chain A, domain 2"/>
    <property type="match status" value="1"/>
</dbReference>
<feature type="repeat" description="FG-GAP" evidence="16">
    <location>
        <begin position="245"/>
        <end position="298"/>
    </location>
</feature>
<evidence type="ECO:0000256" key="15">
    <source>
        <dbReference type="ARBA" id="ARBA00023180"/>
    </source>
</evidence>
<evidence type="ECO:0000256" key="12">
    <source>
        <dbReference type="ARBA" id="ARBA00023136"/>
    </source>
</evidence>
<keyword evidence="5" id="KW-0479">Metal-binding</keyword>
<keyword evidence="23" id="KW-1185">Reference proteome</keyword>
<dbReference type="VEuPathDB" id="HostDB:GeneID_118650963"/>
<dbReference type="GO" id="GO:0007160">
    <property type="term" value="P:cell-matrix adhesion"/>
    <property type="evidence" value="ECO:0007669"/>
    <property type="project" value="TreeGrafter"/>
</dbReference>
<evidence type="ECO:0000256" key="7">
    <source>
        <dbReference type="ARBA" id="ARBA00022737"/>
    </source>
</evidence>
<feature type="domain" description="Integrin alpha third immunoglobulin-like" evidence="21">
    <location>
        <begin position="845"/>
        <end position="1042"/>
    </location>
</feature>
<dbReference type="OrthoDB" id="5317514at2759"/>
<dbReference type="AlphaFoldDB" id="A0A7J7Z3V6"/>
<dbReference type="Gene3D" id="2.130.10.130">
    <property type="entry name" value="Integrin alpha, N-terminal"/>
    <property type="match status" value="1"/>
</dbReference>
<dbReference type="PANTHER" id="PTHR23220:SF3">
    <property type="entry name" value="INTEGRIN ALPHA-5"/>
    <property type="match status" value="1"/>
</dbReference>
<reference evidence="22 23" key="1">
    <citation type="journal article" date="2020" name="Nature">
        <title>Six reference-quality genomes reveal evolution of bat adaptations.</title>
        <authorList>
            <person name="Jebb D."/>
            <person name="Huang Z."/>
            <person name="Pippel M."/>
            <person name="Hughes G.M."/>
            <person name="Lavrichenko K."/>
            <person name="Devanna P."/>
            <person name="Winkler S."/>
            <person name="Jermiin L.S."/>
            <person name="Skirmuntt E.C."/>
            <person name="Katzourakis A."/>
            <person name="Burkitt-Gray L."/>
            <person name="Ray D.A."/>
            <person name="Sullivan K.A.M."/>
            <person name="Roscito J.G."/>
            <person name="Kirilenko B.M."/>
            <person name="Davalos L.M."/>
            <person name="Corthals A.P."/>
            <person name="Power M.L."/>
            <person name="Jones G."/>
            <person name="Ransome R.D."/>
            <person name="Dechmann D.K.N."/>
            <person name="Locatelli A.G."/>
            <person name="Puechmaille S.J."/>
            <person name="Fedrigo O."/>
            <person name="Jarvis E.D."/>
            <person name="Hiller M."/>
            <person name="Vernes S.C."/>
            <person name="Myers E.W."/>
            <person name="Teeling E.C."/>
        </authorList>
    </citation>
    <scope>NUCLEOTIDE SEQUENCE [LARGE SCALE GENOMIC DNA]</scope>
    <source>
        <strain evidence="22">MMyoMyo1</strain>
        <tissue evidence="22">Flight muscle</tissue>
    </source>
</reference>
<dbReference type="InterPro" id="IPR013519">
    <property type="entry name" value="Int_alpha_beta-p"/>
</dbReference>
<dbReference type="Gene3D" id="2.60.40.1530">
    <property type="entry name" value="ntegrin, alpha v. Chain A, domain 4"/>
    <property type="match status" value="1"/>
</dbReference>
<keyword evidence="13" id="KW-1015">Disulfide bond</keyword>
<dbReference type="SMART" id="SM00191">
    <property type="entry name" value="Int_alpha"/>
    <property type="match status" value="5"/>
</dbReference>
<protein>
    <submittedName>
        <fullName evidence="22">Integrin subunit alpha 5</fullName>
    </submittedName>
</protein>
<evidence type="ECO:0000256" key="2">
    <source>
        <dbReference type="ARBA" id="ARBA00008054"/>
    </source>
</evidence>
<evidence type="ECO:0000256" key="18">
    <source>
        <dbReference type="SAM" id="MobiDB-lite"/>
    </source>
</evidence>
<organism evidence="22 23">
    <name type="scientific">Myotis myotis</name>
    <name type="common">Greater mouse-eared bat</name>
    <name type="synonym">Vespertilio myotis</name>
    <dbReference type="NCBI Taxonomy" id="51298"/>
    <lineage>
        <taxon>Eukaryota</taxon>
        <taxon>Metazoa</taxon>
        <taxon>Chordata</taxon>
        <taxon>Craniata</taxon>
        <taxon>Vertebrata</taxon>
        <taxon>Euteleostomi</taxon>
        <taxon>Mammalia</taxon>
        <taxon>Eutheria</taxon>
        <taxon>Laurasiatheria</taxon>
        <taxon>Chiroptera</taxon>
        <taxon>Yangochiroptera</taxon>
        <taxon>Vespertilionidae</taxon>
        <taxon>Myotis</taxon>
    </lineage>
</organism>
<feature type="domain" description="Integrin alpha first immunoglubulin-like" evidence="19">
    <location>
        <begin position="543"/>
        <end position="697"/>
    </location>
</feature>
<evidence type="ECO:0000256" key="4">
    <source>
        <dbReference type="ARBA" id="ARBA00022692"/>
    </source>
</evidence>
<dbReference type="FunFam" id="1.20.5.930:FF:000001">
    <property type="entry name" value="Integrin subunit alpha V"/>
    <property type="match status" value="1"/>
</dbReference>
<dbReference type="SUPFAM" id="SSF69318">
    <property type="entry name" value="Integrin alpha N-terminal domain"/>
    <property type="match status" value="1"/>
</dbReference>
<dbReference type="Gene3D" id="2.60.40.1510">
    <property type="entry name" value="ntegrin, alpha v. Chain A, domain 3"/>
    <property type="match status" value="1"/>
</dbReference>
<keyword evidence="3" id="KW-0165">Cleavage on pair of basic residues</keyword>
<keyword evidence="9 17" id="KW-0130">Cell adhesion</keyword>
<comment type="caution">
    <text evidence="22">The sequence shown here is derived from an EMBL/GenBank/DDBJ whole genome shotgun (WGS) entry which is preliminary data.</text>
</comment>
<dbReference type="PROSITE" id="PS51470">
    <property type="entry name" value="FG_GAP"/>
    <property type="match status" value="6"/>
</dbReference>
<dbReference type="InterPro" id="IPR048286">
    <property type="entry name" value="Integrin_alpha_Ig-like_3"/>
</dbReference>
<dbReference type="GO" id="GO:0033627">
    <property type="term" value="P:cell adhesion mediated by integrin"/>
    <property type="evidence" value="ECO:0007669"/>
    <property type="project" value="TreeGrafter"/>
</dbReference>
<keyword evidence="12 17" id="KW-0472">Membrane</keyword>
<dbReference type="GO" id="GO:0007229">
    <property type="term" value="P:integrin-mediated signaling pathway"/>
    <property type="evidence" value="ECO:0007669"/>
    <property type="project" value="UniProtKB-KW"/>
</dbReference>
<dbReference type="FunFam" id="2.60.40.1460:FF:000001">
    <property type="entry name" value="Integrin, alpha V"/>
    <property type="match status" value="1"/>
</dbReference>
<dbReference type="GO" id="GO:0005178">
    <property type="term" value="F:integrin binding"/>
    <property type="evidence" value="ECO:0007669"/>
    <property type="project" value="TreeGrafter"/>
</dbReference>
<evidence type="ECO:0000259" key="21">
    <source>
        <dbReference type="Pfam" id="PF20806"/>
    </source>
</evidence>
<feature type="repeat" description="FG-GAP" evidence="16">
    <location>
        <begin position="96"/>
        <end position="161"/>
    </location>
</feature>